<proteinExistence type="predicted"/>
<dbReference type="EMBL" id="KB097700">
    <property type="protein sequence ID" value="ESN91404.1"/>
    <property type="molecule type" value="Genomic_DNA"/>
</dbReference>
<dbReference type="KEGG" id="hro:HELRODRAFT_165434"/>
<keyword evidence="3" id="KW-1185">Reference proteome</keyword>
<reference evidence="1 3" key="2">
    <citation type="journal article" date="2013" name="Nature">
        <title>Insights into bilaterian evolution from three spiralian genomes.</title>
        <authorList>
            <person name="Simakov O."/>
            <person name="Marletaz F."/>
            <person name="Cho S.J."/>
            <person name="Edsinger-Gonzales E."/>
            <person name="Havlak P."/>
            <person name="Hellsten U."/>
            <person name="Kuo D.H."/>
            <person name="Larsson T."/>
            <person name="Lv J."/>
            <person name="Arendt D."/>
            <person name="Savage R."/>
            <person name="Osoegawa K."/>
            <person name="de Jong P."/>
            <person name="Grimwood J."/>
            <person name="Chapman J.A."/>
            <person name="Shapiro H."/>
            <person name="Aerts A."/>
            <person name="Otillar R.P."/>
            <person name="Terry A.Y."/>
            <person name="Boore J.L."/>
            <person name="Grigoriev I.V."/>
            <person name="Lindberg D.R."/>
            <person name="Seaver E.C."/>
            <person name="Weisblat D.A."/>
            <person name="Putnam N.H."/>
            <person name="Rokhsar D.S."/>
        </authorList>
    </citation>
    <scope>NUCLEOTIDE SEQUENCE</scope>
</reference>
<dbReference type="EnsemblMetazoa" id="HelroT165434">
    <property type="protein sequence ID" value="HelroP165434"/>
    <property type="gene ID" value="HelroG165434"/>
</dbReference>
<accession>T1EWS4</accession>
<dbReference type="RefSeq" id="XP_009030261.1">
    <property type="nucleotide sequence ID" value="XM_009032013.1"/>
</dbReference>
<reference evidence="3" key="1">
    <citation type="submission" date="2012-12" db="EMBL/GenBank/DDBJ databases">
        <authorList>
            <person name="Hellsten U."/>
            <person name="Grimwood J."/>
            <person name="Chapman J.A."/>
            <person name="Shapiro H."/>
            <person name="Aerts A."/>
            <person name="Otillar R.P."/>
            <person name="Terry A.Y."/>
            <person name="Boore J.L."/>
            <person name="Simakov O."/>
            <person name="Marletaz F."/>
            <person name="Cho S.-J."/>
            <person name="Edsinger-Gonzales E."/>
            <person name="Havlak P."/>
            <person name="Kuo D.-H."/>
            <person name="Larsson T."/>
            <person name="Lv J."/>
            <person name="Arendt D."/>
            <person name="Savage R."/>
            <person name="Osoegawa K."/>
            <person name="de Jong P."/>
            <person name="Lindberg D.R."/>
            <person name="Seaver E.C."/>
            <person name="Weisblat D.A."/>
            <person name="Putnam N.H."/>
            <person name="Grigoriev I.V."/>
            <person name="Rokhsar D.S."/>
        </authorList>
    </citation>
    <scope>NUCLEOTIDE SEQUENCE</scope>
</reference>
<dbReference type="PANTHER" id="PTHR10725">
    <property type="entry name" value="THAP DOMAIN-CONTAINING PROTEIN 9"/>
    <property type="match status" value="1"/>
</dbReference>
<dbReference type="HOGENOM" id="CLU_1580249_0_0_1"/>
<evidence type="ECO:0000313" key="3">
    <source>
        <dbReference type="Proteomes" id="UP000015101"/>
    </source>
</evidence>
<dbReference type="CTD" id="20201024"/>
<dbReference type="GeneID" id="20201024"/>
<dbReference type="AlphaFoldDB" id="T1EWS4"/>
<name>T1EWS4_HELRO</name>
<evidence type="ECO:0000313" key="1">
    <source>
        <dbReference type="EMBL" id="ESN91404.1"/>
    </source>
</evidence>
<sequence>MKLNYKHALFGLVLLSIGFTTFVFFFKGYSDAFFSQYYNKSKVYGNYKNGFRINKNSSTKKWVVITSIFKPTDAIGVFSKMSGWQLLVRSSMNFANTWVFRPALNFVSDGEVAREGGRAPGKRANKANADLAKECLAKKCLTQVASAREQDMKIYEKRKGHEQLDEQQS</sequence>
<dbReference type="EMBL" id="AMQM01002053">
    <property type="status" value="NOT_ANNOTATED_CDS"/>
    <property type="molecule type" value="Genomic_DNA"/>
</dbReference>
<dbReference type="InParanoid" id="T1EWS4"/>
<evidence type="ECO:0000313" key="2">
    <source>
        <dbReference type="EnsemblMetazoa" id="HelroP165434"/>
    </source>
</evidence>
<dbReference type="PANTHER" id="PTHR10725:SF74">
    <property type="entry name" value="ERAP1-LIKE C-TERMINAL DOMAIN-CONTAINING PROTEIN"/>
    <property type="match status" value="1"/>
</dbReference>
<gene>
    <name evidence="2" type="primary">20201024</name>
    <name evidence="1" type="ORF">HELRODRAFT_165434</name>
</gene>
<protein>
    <submittedName>
        <fullName evidence="1 2">Uncharacterized protein</fullName>
    </submittedName>
</protein>
<dbReference type="Proteomes" id="UP000015101">
    <property type="component" value="Unassembled WGS sequence"/>
</dbReference>
<reference evidence="2" key="3">
    <citation type="submission" date="2015-06" db="UniProtKB">
        <authorList>
            <consortium name="EnsemblMetazoa"/>
        </authorList>
    </citation>
    <scope>IDENTIFICATION</scope>
</reference>
<organism evidence="2 3">
    <name type="scientific">Helobdella robusta</name>
    <name type="common">Californian leech</name>
    <dbReference type="NCBI Taxonomy" id="6412"/>
    <lineage>
        <taxon>Eukaryota</taxon>
        <taxon>Metazoa</taxon>
        <taxon>Spiralia</taxon>
        <taxon>Lophotrochozoa</taxon>
        <taxon>Annelida</taxon>
        <taxon>Clitellata</taxon>
        <taxon>Hirudinea</taxon>
        <taxon>Rhynchobdellida</taxon>
        <taxon>Glossiphoniidae</taxon>
        <taxon>Helobdella</taxon>
    </lineage>
</organism>